<dbReference type="FunFam" id="3.20.20.450:FF:000001">
    <property type="entry name" value="Cyclic di-GMP phosphodiesterase yahA"/>
    <property type="match status" value="1"/>
</dbReference>
<keyword evidence="7" id="KW-1133">Transmembrane helix</keyword>
<dbReference type="Pfam" id="PF12792">
    <property type="entry name" value="CSS-motif"/>
    <property type="match status" value="1"/>
</dbReference>
<protein>
    <recommendedName>
        <fullName evidence="2">cyclic-guanylate-specific phosphodiesterase</fullName>
        <ecNumber evidence="2">3.1.4.52</ecNumber>
    </recommendedName>
</protein>
<dbReference type="RefSeq" id="WP_131198624.1">
    <property type="nucleotide sequence ID" value="NZ_QJUL01000028.1"/>
</dbReference>
<dbReference type="InterPro" id="IPR024744">
    <property type="entry name" value="CSS-motif_dom"/>
</dbReference>
<name>A0A4Q9QX29_9GAMM</name>
<dbReference type="AlphaFoldDB" id="A0A4Q9QX29"/>
<evidence type="ECO:0000313" key="12">
    <source>
        <dbReference type="Proteomes" id="UP000293172"/>
    </source>
</evidence>
<dbReference type="EC" id="3.1.4.52" evidence="2"/>
<keyword evidence="8" id="KW-0472">Membrane</keyword>
<comment type="caution">
    <text evidence="11">The sequence shown here is derived from an EMBL/GenBank/DDBJ whole genome shotgun (WGS) entry which is preliminary data.</text>
</comment>
<dbReference type="EMBL" id="QJUL01000028">
    <property type="protein sequence ID" value="TBU88796.1"/>
    <property type="molecule type" value="Genomic_DNA"/>
</dbReference>
<dbReference type="GO" id="GO:0071111">
    <property type="term" value="F:cyclic-guanylate-specific phosphodiesterase activity"/>
    <property type="evidence" value="ECO:0007669"/>
    <property type="project" value="UniProtKB-EC"/>
</dbReference>
<keyword evidence="6" id="KW-0378">Hydrolase</keyword>
<gene>
    <name evidence="11" type="ORF">DNK44_17685</name>
</gene>
<dbReference type="Gene3D" id="3.20.20.450">
    <property type="entry name" value="EAL domain"/>
    <property type="match status" value="1"/>
</dbReference>
<evidence type="ECO:0000256" key="1">
    <source>
        <dbReference type="ARBA" id="ARBA00004651"/>
    </source>
</evidence>
<evidence type="ECO:0000313" key="11">
    <source>
        <dbReference type="EMBL" id="TBU88796.1"/>
    </source>
</evidence>
<reference evidence="11 12" key="1">
    <citation type="submission" date="2018-06" db="EMBL/GenBank/DDBJ databases">
        <title>Three novel Pseudomonas species isolated from symptomatic oak.</title>
        <authorList>
            <person name="Bueno-Gonzalez V."/>
            <person name="Brady C."/>
        </authorList>
    </citation>
    <scope>NUCLEOTIDE SEQUENCE [LARGE SCALE GENOMIC DNA]</scope>
    <source>
        <strain evidence="11 12">P6B</strain>
    </source>
</reference>
<dbReference type="PANTHER" id="PTHR33121">
    <property type="entry name" value="CYCLIC DI-GMP PHOSPHODIESTERASE PDEF"/>
    <property type="match status" value="1"/>
</dbReference>
<comment type="subcellular location">
    <subcellularLocation>
        <location evidence="1">Cell membrane</location>
        <topology evidence="1">Multi-pass membrane protein</topology>
    </subcellularLocation>
</comment>
<proteinExistence type="predicted"/>
<keyword evidence="3" id="KW-1003">Cell membrane</keyword>
<dbReference type="GO" id="GO:0005886">
    <property type="term" value="C:plasma membrane"/>
    <property type="evidence" value="ECO:0007669"/>
    <property type="project" value="UniProtKB-SubCell"/>
</dbReference>
<dbReference type="SUPFAM" id="SSF141868">
    <property type="entry name" value="EAL domain-like"/>
    <property type="match status" value="1"/>
</dbReference>
<comment type="catalytic activity">
    <reaction evidence="9">
        <text>3',3'-c-di-GMP + H2O = 5'-phosphoguanylyl(3'-&gt;5')guanosine + H(+)</text>
        <dbReference type="Rhea" id="RHEA:24902"/>
        <dbReference type="ChEBI" id="CHEBI:15377"/>
        <dbReference type="ChEBI" id="CHEBI:15378"/>
        <dbReference type="ChEBI" id="CHEBI:58754"/>
        <dbReference type="ChEBI" id="CHEBI:58805"/>
        <dbReference type="EC" id="3.1.4.52"/>
    </reaction>
</comment>
<keyword evidence="5" id="KW-0812">Transmembrane</keyword>
<evidence type="ECO:0000256" key="3">
    <source>
        <dbReference type="ARBA" id="ARBA00022475"/>
    </source>
</evidence>
<dbReference type="PANTHER" id="PTHR33121:SF80">
    <property type="entry name" value="CYCLIC DI-GMP PHOSPHODIESTERASE PDEL"/>
    <property type="match status" value="1"/>
</dbReference>
<evidence type="ECO:0000256" key="6">
    <source>
        <dbReference type="ARBA" id="ARBA00022801"/>
    </source>
</evidence>
<evidence type="ECO:0000256" key="4">
    <source>
        <dbReference type="ARBA" id="ARBA00022636"/>
    </source>
</evidence>
<dbReference type="InterPro" id="IPR001633">
    <property type="entry name" value="EAL_dom"/>
</dbReference>
<keyword evidence="4" id="KW-0973">c-di-GMP</keyword>
<dbReference type="CDD" id="cd01948">
    <property type="entry name" value="EAL"/>
    <property type="match status" value="1"/>
</dbReference>
<evidence type="ECO:0000256" key="9">
    <source>
        <dbReference type="ARBA" id="ARBA00034290"/>
    </source>
</evidence>
<accession>A0A4Q9QX29</accession>
<evidence type="ECO:0000256" key="8">
    <source>
        <dbReference type="ARBA" id="ARBA00023136"/>
    </source>
</evidence>
<dbReference type="OrthoDB" id="675397at2"/>
<dbReference type="Proteomes" id="UP000293172">
    <property type="component" value="Unassembled WGS sequence"/>
</dbReference>
<evidence type="ECO:0000256" key="2">
    <source>
        <dbReference type="ARBA" id="ARBA00012282"/>
    </source>
</evidence>
<dbReference type="PROSITE" id="PS50883">
    <property type="entry name" value="EAL"/>
    <property type="match status" value="1"/>
</dbReference>
<dbReference type="Pfam" id="PF00563">
    <property type="entry name" value="EAL"/>
    <property type="match status" value="1"/>
</dbReference>
<evidence type="ECO:0000256" key="7">
    <source>
        <dbReference type="ARBA" id="ARBA00022989"/>
    </source>
</evidence>
<evidence type="ECO:0000256" key="5">
    <source>
        <dbReference type="ARBA" id="ARBA00022692"/>
    </source>
</evidence>
<dbReference type="SMART" id="SM00052">
    <property type="entry name" value="EAL"/>
    <property type="match status" value="1"/>
</dbReference>
<dbReference type="InterPro" id="IPR050706">
    <property type="entry name" value="Cyclic-di-GMP_PDE-like"/>
</dbReference>
<evidence type="ECO:0000259" key="10">
    <source>
        <dbReference type="PROSITE" id="PS50883"/>
    </source>
</evidence>
<organism evidence="11 12">
    <name type="scientific">Phytopseudomonas dryadis</name>
    <dbReference type="NCBI Taxonomy" id="2487520"/>
    <lineage>
        <taxon>Bacteria</taxon>
        <taxon>Pseudomonadati</taxon>
        <taxon>Pseudomonadota</taxon>
        <taxon>Gammaproteobacteria</taxon>
        <taxon>Pseudomonadales</taxon>
        <taxon>Pseudomonadaceae</taxon>
        <taxon>Phytopseudomonas</taxon>
    </lineage>
</organism>
<dbReference type="InterPro" id="IPR035919">
    <property type="entry name" value="EAL_sf"/>
</dbReference>
<sequence>MPFSTTHSRGRPLRLCTALGAAALPLLLGAPLMYWQAASLLESQARESASDAQAQLEVMLDHTAQVADAVVELSGQPCAEVEQPLRHQATASPFARSVNLVHDGVIYCTSMMGPYDTAEQAPAYSDGRLLLMDGNVVTPERAVLVYRQPRGNGGVLVAIDGQHLSDLLQINGQEVPLQLSVGTNWMSDDGHVSQAPVAGYTDYPFSTRSTRYPFTVLASYPTGASLQYIRQHYSPQFLLFLLLGALAGAATYRFSLRSASPSSELKRALHAGEFVPYYQPLVDAGNGRWEGVEVLMRWQHPSEGLVPPDQFIPLAERLGLIVPMTRTLMRQVREQLASHAELLPESFHVGINITAAHCLDLQLLEECRDFLDAFPPGRITLVLELTERQMIAATAVTEQLFAELRRLGVRIAIDDFGTGHSSLAYLREFRVDCLKIDRSFIALIGSDALSRHILDNILDLAVRLELALVAEGVETLEQSDYLTQRGVQFLQGYLYARPMPAEALFKTLESPPAPG</sequence>
<feature type="domain" description="EAL" evidence="10">
    <location>
        <begin position="258"/>
        <end position="512"/>
    </location>
</feature>